<sequence>MIKGHIQRNNYFSQSKNELNLWNKLDKVLPSKSYLNFQNYINEEDKKDPRKEKSGNLSGNSSTLSLHIAAYENSIKVINSENFDEKIPINFGKKGKKFKQIFHESSTIFKNRFEFSRQQKGGTTDPEIMQFKASQKLLNPNDETEDSKEEATESLSSESQASLIKRALYLRFSVLLKKIFYGHFEIQVL</sequence>
<name>A0AC34FK49_9BILA</name>
<evidence type="ECO:0000313" key="2">
    <source>
        <dbReference type="WBParaSite" id="ES5_v2.g17620.t1"/>
    </source>
</evidence>
<evidence type="ECO:0000313" key="1">
    <source>
        <dbReference type="Proteomes" id="UP000887579"/>
    </source>
</evidence>
<protein>
    <submittedName>
        <fullName evidence="2">Uncharacterized protein</fullName>
    </submittedName>
</protein>
<dbReference type="Proteomes" id="UP000887579">
    <property type="component" value="Unplaced"/>
</dbReference>
<proteinExistence type="predicted"/>
<dbReference type="WBParaSite" id="ES5_v2.g17620.t1">
    <property type="protein sequence ID" value="ES5_v2.g17620.t1"/>
    <property type="gene ID" value="ES5_v2.g17620"/>
</dbReference>
<reference evidence="2" key="1">
    <citation type="submission" date="2022-11" db="UniProtKB">
        <authorList>
            <consortium name="WormBaseParasite"/>
        </authorList>
    </citation>
    <scope>IDENTIFICATION</scope>
</reference>
<accession>A0AC34FK49</accession>
<organism evidence="1 2">
    <name type="scientific">Panagrolaimus sp. ES5</name>
    <dbReference type="NCBI Taxonomy" id="591445"/>
    <lineage>
        <taxon>Eukaryota</taxon>
        <taxon>Metazoa</taxon>
        <taxon>Ecdysozoa</taxon>
        <taxon>Nematoda</taxon>
        <taxon>Chromadorea</taxon>
        <taxon>Rhabditida</taxon>
        <taxon>Tylenchina</taxon>
        <taxon>Panagrolaimomorpha</taxon>
        <taxon>Panagrolaimoidea</taxon>
        <taxon>Panagrolaimidae</taxon>
        <taxon>Panagrolaimus</taxon>
    </lineage>
</organism>